<evidence type="ECO:0008006" key="3">
    <source>
        <dbReference type="Google" id="ProtNLM"/>
    </source>
</evidence>
<dbReference type="InterPro" id="IPR023799">
    <property type="entry name" value="RbfA_dom_sf"/>
</dbReference>
<dbReference type="Pfam" id="PF02033">
    <property type="entry name" value="RBFA"/>
    <property type="match status" value="1"/>
</dbReference>
<dbReference type="Proteomes" id="UP000283509">
    <property type="component" value="Unassembled WGS sequence"/>
</dbReference>
<dbReference type="InterPro" id="IPR015946">
    <property type="entry name" value="KH_dom-like_a/b"/>
</dbReference>
<sequence>MMANPGGLSQPQAKGEGNTHRLQVLNKVFLEKISDMMATGEVSSQLSGHGVEITKVQVLPNVVGINVYWISKEPQLDDNVSKVLQENAPLLRHELSQLRVLGHVPRITFVKDEKFYKLAEVEKRLSLADFGEGFEPTDATHYVKSALTVTTLLNENLKDAIAKIEMEAEESGRAVCDNSQAEGLPSDLPQMRNDVFGIDVDKIYAMVQQGMVRAEAAHRKELEQESRGTIAEDSQNNLVSRMAEIRRWATHYRDLKKKERRSQNKEQNILSVPPKYISKEIEDIQYIEENDYIEEDFDMNDFKYADFERK</sequence>
<dbReference type="InterPro" id="IPR039212">
    <property type="entry name" value="RBFA_mitochondrial"/>
</dbReference>
<proteinExistence type="predicted"/>
<keyword evidence="2" id="KW-1185">Reference proteome</keyword>
<evidence type="ECO:0000313" key="1">
    <source>
        <dbReference type="EMBL" id="ROT61243.1"/>
    </source>
</evidence>
<name>A0A423SAP5_PENVA</name>
<dbReference type="SUPFAM" id="SSF89919">
    <property type="entry name" value="Ribosome-binding factor A, RbfA"/>
    <property type="match status" value="1"/>
</dbReference>
<dbReference type="STRING" id="6689.A0A423SAP5"/>
<reference evidence="1 2" key="2">
    <citation type="submission" date="2019-01" db="EMBL/GenBank/DDBJ databases">
        <title>The decoding of complex shrimp genome reveals the adaptation for benthos swimmer, frequently molting mechanism and breeding impact on genome.</title>
        <authorList>
            <person name="Sun Y."/>
            <person name="Gao Y."/>
            <person name="Yu Y."/>
        </authorList>
    </citation>
    <scope>NUCLEOTIDE SEQUENCE [LARGE SCALE GENOMIC DNA]</scope>
    <source>
        <tissue evidence="1">Muscle</tissue>
    </source>
</reference>
<organism evidence="1 2">
    <name type="scientific">Penaeus vannamei</name>
    <name type="common">Whiteleg shrimp</name>
    <name type="synonym">Litopenaeus vannamei</name>
    <dbReference type="NCBI Taxonomy" id="6689"/>
    <lineage>
        <taxon>Eukaryota</taxon>
        <taxon>Metazoa</taxon>
        <taxon>Ecdysozoa</taxon>
        <taxon>Arthropoda</taxon>
        <taxon>Crustacea</taxon>
        <taxon>Multicrustacea</taxon>
        <taxon>Malacostraca</taxon>
        <taxon>Eumalacostraca</taxon>
        <taxon>Eucarida</taxon>
        <taxon>Decapoda</taxon>
        <taxon>Dendrobranchiata</taxon>
        <taxon>Penaeoidea</taxon>
        <taxon>Penaeidae</taxon>
        <taxon>Penaeus</taxon>
    </lineage>
</organism>
<dbReference type="Gene3D" id="3.30.300.20">
    <property type="match status" value="1"/>
</dbReference>
<dbReference type="AlphaFoldDB" id="A0A423SAP5"/>
<accession>A0A423SAP5</accession>
<dbReference type="GO" id="GO:0006364">
    <property type="term" value="P:rRNA processing"/>
    <property type="evidence" value="ECO:0007669"/>
    <property type="project" value="InterPro"/>
</dbReference>
<dbReference type="PANTHER" id="PTHR14725:SF0">
    <property type="entry name" value="RIBOSOME-BINDING FACTOR A, MITOCHONDRIAL-RELATED"/>
    <property type="match status" value="1"/>
</dbReference>
<evidence type="ECO:0000313" key="2">
    <source>
        <dbReference type="Proteomes" id="UP000283509"/>
    </source>
</evidence>
<dbReference type="OrthoDB" id="418445at2759"/>
<gene>
    <name evidence="1" type="ORF">C7M84_021003</name>
</gene>
<dbReference type="EMBL" id="QCYY01004270">
    <property type="protein sequence ID" value="ROT61243.1"/>
    <property type="molecule type" value="Genomic_DNA"/>
</dbReference>
<dbReference type="PANTHER" id="PTHR14725">
    <property type="entry name" value="RIBOSOME-BINDING FACTOR A, MITOCHONDRIAL-RELATED"/>
    <property type="match status" value="1"/>
</dbReference>
<reference evidence="1 2" key="1">
    <citation type="submission" date="2018-04" db="EMBL/GenBank/DDBJ databases">
        <authorList>
            <person name="Zhang X."/>
            <person name="Yuan J."/>
            <person name="Li F."/>
            <person name="Xiang J."/>
        </authorList>
    </citation>
    <scope>NUCLEOTIDE SEQUENCE [LARGE SCALE GENOMIC DNA]</scope>
    <source>
        <tissue evidence="1">Muscle</tissue>
    </source>
</reference>
<dbReference type="InterPro" id="IPR000238">
    <property type="entry name" value="RbfA"/>
</dbReference>
<comment type="caution">
    <text evidence="1">The sequence shown here is derived from an EMBL/GenBank/DDBJ whole genome shotgun (WGS) entry which is preliminary data.</text>
</comment>
<protein>
    <recommendedName>
        <fullName evidence="3">Ribosome-binding factor A, mitochondrial</fullName>
    </recommendedName>
</protein>